<feature type="region of interest" description="Disordered" evidence="1">
    <location>
        <begin position="196"/>
        <end position="229"/>
    </location>
</feature>
<feature type="compositionally biased region" description="Polar residues" evidence="1">
    <location>
        <begin position="220"/>
        <end position="229"/>
    </location>
</feature>
<sequence length="229" mass="25856">MLSFLNILQNVFLHDAFVTTLRKAEQFLWAGSEMDSFRDMVKNLIEAQKWAEGIRGCVTKIELWLCHRDSNEVHLEFIDELLKFTPAPCNEPLYHKLKDYAEEARLLIQDIDTALSMSSNMSELELLYSKACGLPIYMKEIVVLNGLADFIPSLSPSGLWTAVASYGTPNGWAGEVEDFPTHIYVFLTRDRTHRVKVASHRPTSHPTGSPRVHPLPPPQATTTSTTVLK</sequence>
<reference evidence="2" key="1">
    <citation type="submission" date="2014-07" db="EMBL/GenBank/DDBJ databases">
        <title>Identification of a novel salt tolerance gene in wild soybean by whole-genome sequencing.</title>
        <authorList>
            <person name="Lam H.-M."/>
            <person name="Qi X."/>
            <person name="Li M.-W."/>
            <person name="Liu X."/>
            <person name="Xie M."/>
            <person name="Ni M."/>
            <person name="Xu X."/>
        </authorList>
    </citation>
    <scope>NUCLEOTIDE SEQUENCE [LARGE SCALE GENOMIC DNA]</scope>
    <source>
        <tissue evidence="2">Root</tissue>
    </source>
</reference>
<dbReference type="EMBL" id="KN661994">
    <property type="protein sequence ID" value="KHN13985.1"/>
    <property type="molecule type" value="Genomic_DNA"/>
</dbReference>
<gene>
    <name evidence="2" type="ORF">glysoja_025002</name>
</gene>
<dbReference type="AlphaFoldDB" id="A0A0B2PXX5"/>
<dbReference type="Proteomes" id="UP000053555">
    <property type="component" value="Unassembled WGS sequence"/>
</dbReference>
<evidence type="ECO:0000256" key="1">
    <source>
        <dbReference type="SAM" id="MobiDB-lite"/>
    </source>
</evidence>
<evidence type="ECO:0000313" key="2">
    <source>
        <dbReference type="EMBL" id="KHN13985.1"/>
    </source>
</evidence>
<organism evidence="2">
    <name type="scientific">Glycine soja</name>
    <name type="common">Wild soybean</name>
    <dbReference type="NCBI Taxonomy" id="3848"/>
    <lineage>
        <taxon>Eukaryota</taxon>
        <taxon>Viridiplantae</taxon>
        <taxon>Streptophyta</taxon>
        <taxon>Embryophyta</taxon>
        <taxon>Tracheophyta</taxon>
        <taxon>Spermatophyta</taxon>
        <taxon>Magnoliopsida</taxon>
        <taxon>eudicotyledons</taxon>
        <taxon>Gunneridae</taxon>
        <taxon>Pentapetalae</taxon>
        <taxon>rosids</taxon>
        <taxon>fabids</taxon>
        <taxon>Fabales</taxon>
        <taxon>Fabaceae</taxon>
        <taxon>Papilionoideae</taxon>
        <taxon>50 kb inversion clade</taxon>
        <taxon>NPAAA clade</taxon>
        <taxon>indigoferoid/millettioid clade</taxon>
        <taxon>Phaseoleae</taxon>
        <taxon>Glycine</taxon>
        <taxon>Glycine subgen. Soja</taxon>
    </lineage>
</organism>
<proteinExistence type="predicted"/>
<name>A0A0B2PXX5_GLYSO</name>
<accession>A0A0B2PXX5</accession>
<protein>
    <submittedName>
        <fullName evidence="2">Uncharacterized protein</fullName>
    </submittedName>
</protein>